<evidence type="ECO:0000256" key="3">
    <source>
        <dbReference type="ARBA" id="ARBA00023125"/>
    </source>
</evidence>
<reference evidence="10 11" key="2">
    <citation type="submission" date="2025-04" db="UniProtKB">
        <authorList>
            <consortium name="RefSeq"/>
        </authorList>
    </citation>
    <scope>IDENTIFICATION</scope>
    <source>
        <tissue evidence="10 11">Leaf</tissue>
    </source>
</reference>
<protein>
    <submittedName>
        <fullName evidence="10 11">Transcription factor bHLH11</fullName>
    </submittedName>
</protein>
<dbReference type="GO" id="GO:0003700">
    <property type="term" value="F:DNA-binding transcription factor activity"/>
    <property type="evidence" value="ECO:0007669"/>
    <property type="project" value="InterPro"/>
</dbReference>
<dbReference type="CDD" id="cd11446">
    <property type="entry name" value="bHLH_AtILR3_like"/>
    <property type="match status" value="1"/>
</dbReference>
<dbReference type="GO" id="GO:0006879">
    <property type="term" value="P:intracellular iron ion homeostasis"/>
    <property type="evidence" value="ECO:0007669"/>
    <property type="project" value="InterPro"/>
</dbReference>
<evidence type="ECO:0000256" key="1">
    <source>
        <dbReference type="ARBA" id="ARBA00004123"/>
    </source>
</evidence>
<proteinExistence type="predicted"/>
<dbReference type="KEGG" id="rsz:108849763"/>
<dbReference type="RefSeq" id="XP_018478868.1">
    <property type="nucleotide sequence ID" value="XM_018623366.2"/>
</dbReference>
<feature type="domain" description="BHLH" evidence="8">
    <location>
        <begin position="68"/>
        <end position="118"/>
    </location>
</feature>
<dbReference type="GO" id="GO:0046983">
    <property type="term" value="F:protein dimerization activity"/>
    <property type="evidence" value="ECO:0007669"/>
    <property type="project" value="InterPro"/>
</dbReference>
<dbReference type="Proteomes" id="UP000504610">
    <property type="component" value="Chromosome 4"/>
</dbReference>
<keyword evidence="9" id="KW-1185">Reference proteome</keyword>
<keyword evidence="2" id="KW-0805">Transcription regulation</keyword>
<dbReference type="Pfam" id="PF23177">
    <property type="entry name" value="bHLH_IRO3"/>
    <property type="match status" value="1"/>
</dbReference>
<keyword evidence="3" id="KW-0238">DNA-binding</keyword>
<dbReference type="SUPFAM" id="SSF47459">
    <property type="entry name" value="HLH, helix-loop-helix DNA-binding domain"/>
    <property type="match status" value="1"/>
</dbReference>
<reference evidence="9" key="1">
    <citation type="journal article" date="2019" name="Database">
        <title>The radish genome database (RadishGD): an integrated information resource for radish genomics.</title>
        <authorList>
            <person name="Yu H.J."/>
            <person name="Baek S."/>
            <person name="Lee Y.J."/>
            <person name="Cho A."/>
            <person name="Mun J.H."/>
        </authorList>
    </citation>
    <scope>NUCLEOTIDE SEQUENCE [LARGE SCALE GENOMIC DNA]</scope>
    <source>
        <strain evidence="9">cv. WK10039</strain>
    </source>
</reference>
<evidence type="ECO:0000259" key="8">
    <source>
        <dbReference type="PROSITE" id="PS50888"/>
    </source>
</evidence>
<name>A0A6J0N4K2_RAPSA</name>
<dbReference type="SMART" id="SM00353">
    <property type="entry name" value="HLH"/>
    <property type="match status" value="1"/>
</dbReference>
<dbReference type="PANTHER" id="PTHR47001">
    <property type="entry name" value="TRANSCRIPTION FACTOR BHLH121"/>
    <property type="match status" value="1"/>
</dbReference>
<dbReference type="KEGG" id="rsz:130511059"/>
<evidence type="ECO:0000313" key="11">
    <source>
        <dbReference type="RefSeq" id="XP_056863851.1"/>
    </source>
</evidence>
<dbReference type="PROSITE" id="PS50888">
    <property type="entry name" value="BHLH"/>
    <property type="match status" value="1"/>
</dbReference>
<organism evidence="9 10">
    <name type="scientific">Raphanus sativus</name>
    <name type="common">Radish</name>
    <name type="synonym">Raphanus raphanistrum var. sativus</name>
    <dbReference type="NCBI Taxonomy" id="3726"/>
    <lineage>
        <taxon>Eukaryota</taxon>
        <taxon>Viridiplantae</taxon>
        <taxon>Streptophyta</taxon>
        <taxon>Embryophyta</taxon>
        <taxon>Tracheophyta</taxon>
        <taxon>Spermatophyta</taxon>
        <taxon>Magnoliopsida</taxon>
        <taxon>eudicotyledons</taxon>
        <taxon>Gunneridae</taxon>
        <taxon>Pentapetalae</taxon>
        <taxon>rosids</taxon>
        <taxon>malvids</taxon>
        <taxon>Brassicales</taxon>
        <taxon>Brassicaceae</taxon>
        <taxon>Brassiceae</taxon>
        <taxon>Raphanus</taxon>
    </lineage>
</organism>
<feature type="region of interest" description="Disordered" evidence="7">
    <location>
        <begin position="245"/>
        <end position="278"/>
    </location>
</feature>
<dbReference type="InterPro" id="IPR011598">
    <property type="entry name" value="bHLH_dom"/>
</dbReference>
<evidence type="ECO:0000313" key="10">
    <source>
        <dbReference type="RefSeq" id="XP_018478868.1"/>
    </source>
</evidence>
<feature type="coiled-coil region" evidence="6">
    <location>
        <begin position="108"/>
        <end position="163"/>
    </location>
</feature>
<dbReference type="InterPro" id="IPR036638">
    <property type="entry name" value="HLH_DNA-bd_sf"/>
</dbReference>
<gene>
    <name evidence="10" type="primary">LOC108849763</name>
    <name evidence="11" type="synonym">LOC130511059</name>
</gene>
<evidence type="ECO:0000256" key="7">
    <source>
        <dbReference type="SAM" id="MobiDB-lite"/>
    </source>
</evidence>
<dbReference type="AlphaFoldDB" id="A0A6J0N4K2"/>
<dbReference type="GO" id="GO:0005634">
    <property type="term" value="C:nucleus"/>
    <property type="evidence" value="ECO:0007669"/>
    <property type="project" value="UniProtKB-SubCell"/>
</dbReference>
<dbReference type="RefSeq" id="XP_056863851.1">
    <property type="nucleotide sequence ID" value="XM_057007871.1"/>
</dbReference>
<dbReference type="PANTHER" id="PTHR47001:SF1">
    <property type="entry name" value="TRANSCRIPTION FACTOR BHLH11"/>
    <property type="match status" value="1"/>
</dbReference>
<evidence type="ECO:0000256" key="6">
    <source>
        <dbReference type="SAM" id="Coils"/>
    </source>
</evidence>
<feature type="compositionally biased region" description="Low complexity" evidence="7">
    <location>
        <begin position="265"/>
        <end position="274"/>
    </location>
</feature>
<sequence length="291" mass="32726">MFDIITRFSILSPWQRPESFRKRVHYFAMETNKKLKISSELSLSDESSASSSIRPEKILEVKKESVSCRNIHKADREKIRRDKLNEQFLELGNALDPNRPKSDKASILIDTIQTLKDLMTQVDRLKAEHVTLSQESCELVQEKSELREEKTSLKSDIEILNAQYQHRVRSMVPWIPHYTYPVVPLVAITQGPVSTLPFPLHGTQNPAPSPNSCSTFMPYSASLSSKTEQKDDVGLELELNIHASSSAQQDVSGKEKKGNLTIPASSSNSYYSSSQAVQDSSLGNLNNIFKS</sequence>
<comment type="subcellular location">
    <subcellularLocation>
        <location evidence="1">Nucleus</location>
    </subcellularLocation>
</comment>
<dbReference type="OrthoDB" id="515493at2759"/>
<evidence type="ECO:0000256" key="2">
    <source>
        <dbReference type="ARBA" id="ARBA00023015"/>
    </source>
</evidence>
<evidence type="ECO:0000256" key="4">
    <source>
        <dbReference type="ARBA" id="ARBA00023163"/>
    </source>
</evidence>
<dbReference type="InterPro" id="IPR044579">
    <property type="entry name" value="bHLH11/121"/>
</dbReference>
<dbReference type="Gene3D" id="4.10.280.10">
    <property type="entry name" value="Helix-loop-helix DNA-binding domain"/>
    <property type="match status" value="1"/>
</dbReference>
<dbReference type="GeneID" id="108849763"/>
<evidence type="ECO:0000313" key="9">
    <source>
        <dbReference type="Proteomes" id="UP000504610"/>
    </source>
</evidence>
<keyword evidence="4" id="KW-0804">Transcription</keyword>
<keyword evidence="5" id="KW-0539">Nucleus</keyword>
<keyword evidence="6" id="KW-0175">Coiled coil</keyword>
<accession>A0A6J0N4K2</accession>
<dbReference type="GO" id="GO:0003677">
    <property type="term" value="F:DNA binding"/>
    <property type="evidence" value="ECO:0007669"/>
    <property type="project" value="UniProtKB-KW"/>
</dbReference>
<dbReference type="InterPro" id="IPR057075">
    <property type="entry name" value="bHLH_IRO3"/>
</dbReference>
<evidence type="ECO:0000256" key="5">
    <source>
        <dbReference type="ARBA" id="ARBA00023242"/>
    </source>
</evidence>